<sequence length="128" mass="13894">MRTFVMSSVAGAILIASAGCADSAAVETNKTADIQAEKVAAEQTEEQDGKAEMREAAIGAYPEGDILDEQVTMDHYQLQVVEDNPGVRVMFLSDENGQRQFKSVFQKDSHILKVIDLDQGLIFKGTIG</sequence>
<feature type="signal peptide" evidence="1">
    <location>
        <begin position="1"/>
        <end position="21"/>
    </location>
</feature>
<gene>
    <name evidence="2" type="ORF">ACFSUO_11820</name>
</gene>
<feature type="chain" id="PRO_5045340480" description="Lipoprotein" evidence="1">
    <location>
        <begin position="22"/>
        <end position="128"/>
    </location>
</feature>
<name>A0ABW5V7G9_9BACI</name>
<keyword evidence="1" id="KW-0732">Signal</keyword>
<evidence type="ECO:0000313" key="2">
    <source>
        <dbReference type="EMBL" id="MFD2761640.1"/>
    </source>
</evidence>
<dbReference type="Proteomes" id="UP001597502">
    <property type="component" value="Unassembled WGS sequence"/>
</dbReference>
<evidence type="ECO:0000313" key="3">
    <source>
        <dbReference type="Proteomes" id="UP001597502"/>
    </source>
</evidence>
<comment type="caution">
    <text evidence="2">The sequence shown here is derived from an EMBL/GenBank/DDBJ whole genome shotgun (WGS) entry which is preliminary data.</text>
</comment>
<evidence type="ECO:0008006" key="4">
    <source>
        <dbReference type="Google" id="ProtNLM"/>
    </source>
</evidence>
<accession>A0ABW5V7G9</accession>
<proteinExistence type="predicted"/>
<dbReference type="RefSeq" id="WP_382394336.1">
    <property type="nucleotide sequence ID" value="NZ_JBHUNA010000024.1"/>
</dbReference>
<organism evidence="2 3">
    <name type="scientific">Lentibacillus juripiscarius</name>
    <dbReference type="NCBI Taxonomy" id="257446"/>
    <lineage>
        <taxon>Bacteria</taxon>
        <taxon>Bacillati</taxon>
        <taxon>Bacillota</taxon>
        <taxon>Bacilli</taxon>
        <taxon>Bacillales</taxon>
        <taxon>Bacillaceae</taxon>
        <taxon>Lentibacillus</taxon>
    </lineage>
</organism>
<reference evidence="3" key="1">
    <citation type="journal article" date="2019" name="Int. J. Syst. Evol. Microbiol.">
        <title>The Global Catalogue of Microorganisms (GCM) 10K type strain sequencing project: providing services to taxonomists for standard genome sequencing and annotation.</title>
        <authorList>
            <consortium name="The Broad Institute Genomics Platform"/>
            <consortium name="The Broad Institute Genome Sequencing Center for Infectious Disease"/>
            <person name="Wu L."/>
            <person name="Ma J."/>
        </authorList>
    </citation>
    <scope>NUCLEOTIDE SEQUENCE [LARGE SCALE GENOMIC DNA]</scope>
    <source>
        <strain evidence="3">TISTR 1535</strain>
    </source>
</reference>
<protein>
    <recommendedName>
        <fullName evidence="4">Lipoprotein</fullName>
    </recommendedName>
</protein>
<evidence type="ECO:0000256" key="1">
    <source>
        <dbReference type="SAM" id="SignalP"/>
    </source>
</evidence>
<keyword evidence="3" id="KW-1185">Reference proteome</keyword>
<dbReference type="EMBL" id="JBHUNA010000024">
    <property type="protein sequence ID" value="MFD2761640.1"/>
    <property type="molecule type" value="Genomic_DNA"/>
</dbReference>
<dbReference type="PROSITE" id="PS51257">
    <property type="entry name" value="PROKAR_LIPOPROTEIN"/>
    <property type="match status" value="1"/>
</dbReference>